<evidence type="ECO:0000256" key="1">
    <source>
        <dbReference type="SAM" id="MobiDB-lite"/>
    </source>
</evidence>
<organism evidence="3 4">
    <name type="scientific">Araneus ventricosus</name>
    <name type="common">Orbweaver spider</name>
    <name type="synonym">Epeira ventricosa</name>
    <dbReference type="NCBI Taxonomy" id="182803"/>
    <lineage>
        <taxon>Eukaryota</taxon>
        <taxon>Metazoa</taxon>
        <taxon>Ecdysozoa</taxon>
        <taxon>Arthropoda</taxon>
        <taxon>Chelicerata</taxon>
        <taxon>Arachnida</taxon>
        <taxon>Araneae</taxon>
        <taxon>Araneomorphae</taxon>
        <taxon>Entelegynae</taxon>
        <taxon>Araneoidea</taxon>
        <taxon>Araneidae</taxon>
        <taxon>Araneus</taxon>
    </lineage>
</organism>
<name>A0A4Y2G4S8_ARAVE</name>
<evidence type="ECO:0000313" key="3">
    <source>
        <dbReference type="EMBL" id="GBM46894.1"/>
    </source>
</evidence>
<dbReference type="Proteomes" id="UP000499080">
    <property type="component" value="Unassembled WGS sequence"/>
</dbReference>
<dbReference type="EMBL" id="BGPR01097823">
    <property type="protein sequence ID" value="GBM46894.1"/>
    <property type="molecule type" value="Genomic_DNA"/>
</dbReference>
<evidence type="ECO:0000313" key="2">
    <source>
        <dbReference type="EMBL" id="GBM06326.1"/>
    </source>
</evidence>
<dbReference type="EMBL" id="BGPR01087219">
    <property type="protein sequence ID" value="GBM06326.1"/>
    <property type="molecule type" value="Genomic_DNA"/>
</dbReference>
<feature type="region of interest" description="Disordered" evidence="1">
    <location>
        <begin position="1"/>
        <end position="69"/>
    </location>
</feature>
<keyword evidence="4" id="KW-1185">Reference proteome</keyword>
<dbReference type="AlphaFoldDB" id="A0A4Y2G4S8"/>
<feature type="non-terminal residue" evidence="3">
    <location>
        <position position="69"/>
    </location>
</feature>
<proteinExistence type="predicted"/>
<reference evidence="3 4" key="1">
    <citation type="journal article" date="2019" name="Sci. Rep.">
        <title>Orb-weaving spider Araneus ventricosus genome elucidates the spidroin gene catalogue.</title>
        <authorList>
            <person name="Kono N."/>
            <person name="Nakamura H."/>
            <person name="Ohtoshi R."/>
            <person name="Moran D.A.P."/>
            <person name="Shinohara A."/>
            <person name="Yoshida Y."/>
            <person name="Fujiwara M."/>
            <person name="Mori M."/>
            <person name="Tomita M."/>
            <person name="Arakawa K."/>
        </authorList>
    </citation>
    <scope>NUCLEOTIDE SEQUENCE [LARGE SCALE GENOMIC DNA]</scope>
</reference>
<gene>
    <name evidence="2" type="ORF">AVEN_129406_1</name>
    <name evidence="3" type="ORF">AVEN_145044_1</name>
</gene>
<sequence length="69" mass="7663">MAKVMDQPLSEEASSDNEEINKLFPRCRPRSAVSSSDFNQNNVTINNNLKDHRKLSTASSDSTMSSSIM</sequence>
<comment type="caution">
    <text evidence="3">The sequence shown here is derived from an EMBL/GenBank/DDBJ whole genome shotgun (WGS) entry which is preliminary data.</text>
</comment>
<dbReference type="OrthoDB" id="5987010at2759"/>
<feature type="compositionally biased region" description="Polar residues" evidence="1">
    <location>
        <begin position="32"/>
        <end position="48"/>
    </location>
</feature>
<evidence type="ECO:0000313" key="4">
    <source>
        <dbReference type="Proteomes" id="UP000499080"/>
    </source>
</evidence>
<protein>
    <submittedName>
        <fullName evidence="3">Uncharacterized protein</fullName>
    </submittedName>
</protein>
<feature type="compositionally biased region" description="Low complexity" evidence="1">
    <location>
        <begin position="56"/>
        <end position="69"/>
    </location>
</feature>
<accession>A0A4Y2G4S8</accession>